<feature type="signal peptide" evidence="1">
    <location>
        <begin position="1"/>
        <end position="37"/>
    </location>
</feature>
<feature type="domain" description="Ice-binding protein C-terminal" evidence="2">
    <location>
        <begin position="433"/>
        <end position="449"/>
    </location>
</feature>
<proteinExistence type="predicted"/>
<reference evidence="3 4" key="1">
    <citation type="submission" date="2017-06" db="EMBL/GenBank/DDBJ databases">
        <title>Genome sequencing of cyanobaciteial culture collection at National Institute for Environmental Studies (NIES).</title>
        <authorList>
            <person name="Hirose Y."/>
            <person name="Shimura Y."/>
            <person name="Fujisawa T."/>
            <person name="Nakamura Y."/>
            <person name="Kawachi M."/>
        </authorList>
    </citation>
    <scope>NUCLEOTIDE SEQUENCE [LARGE SCALE GENOMIC DNA]</scope>
    <source>
        <strain evidence="3 4">NIES-267</strain>
    </source>
</reference>
<gene>
    <name evidence="3" type="ORF">NIES267_06980</name>
</gene>
<evidence type="ECO:0000259" key="2">
    <source>
        <dbReference type="Pfam" id="PF07589"/>
    </source>
</evidence>
<dbReference type="Pfam" id="PF07589">
    <property type="entry name" value="PEP-CTERM"/>
    <property type="match status" value="1"/>
</dbReference>
<keyword evidence="4" id="KW-1185">Reference proteome</keyword>
<dbReference type="InterPro" id="IPR013424">
    <property type="entry name" value="Ice-binding_C"/>
</dbReference>
<dbReference type="NCBIfam" id="NF038122">
    <property type="entry name" value="metallo_LGF"/>
    <property type="match status" value="1"/>
</dbReference>
<keyword evidence="1" id="KW-0732">Signal</keyword>
<accession>A0A1Z4LJ14</accession>
<feature type="chain" id="PRO_5013187570" description="Ice-binding protein C-terminal domain-containing protein" evidence="1">
    <location>
        <begin position="38"/>
        <end position="460"/>
    </location>
</feature>
<dbReference type="Proteomes" id="UP000218418">
    <property type="component" value="Chromosome"/>
</dbReference>
<dbReference type="AlphaFoldDB" id="A0A1Z4LJ14"/>
<dbReference type="EMBL" id="AP018227">
    <property type="protein sequence ID" value="BAY81223.1"/>
    <property type="molecule type" value="Genomic_DNA"/>
</dbReference>
<dbReference type="Gene3D" id="3.40.390.10">
    <property type="entry name" value="Collagenase (Catalytic Domain)"/>
    <property type="match status" value="1"/>
</dbReference>
<dbReference type="InterPro" id="IPR024079">
    <property type="entry name" value="MetalloPept_cat_dom_sf"/>
</dbReference>
<evidence type="ECO:0000313" key="3">
    <source>
        <dbReference type="EMBL" id="BAY81223.1"/>
    </source>
</evidence>
<dbReference type="SUPFAM" id="SSF55486">
    <property type="entry name" value="Metalloproteases ('zincins'), catalytic domain"/>
    <property type="match status" value="1"/>
</dbReference>
<dbReference type="OrthoDB" id="8198236at2"/>
<protein>
    <recommendedName>
        <fullName evidence="2">Ice-binding protein C-terminal domain-containing protein</fullName>
    </recommendedName>
</protein>
<organism evidence="3 4">
    <name type="scientific">Calothrix parasitica NIES-267</name>
    <dbReference type="NCBI Taxonomy" id="1973488"/>
    <lineage>
        <taxon>Bacteria</taxon>
        <taxon>Bacillati</taxon>
        <taxon>Cyanobacteriota</taxon>
        <taxon>Cyanophyceae</taxon>
        <taxon>Nostocales</taxon>
        <taxon>Calotrichaceae</taxon>
        <taxon>Calothrix</taxon>
    </lineage>
</organism>
<dbReference type="GO" id="GO:0008237">
    <property type="term" value="F:metallopeptidase activity"/>
    <property type="evidence" value="ECO:0007669"/>
    <property type="project" value="InterPro"/>
</dbReference>
<name>A0A1Z4LJ14_9CYAN</name>
<evidence type="ECO:0000313" key="4">
    <source>
        <dbReference type="Proteomes" id="UP000218418"/>
    </source>
</evidence>
<sequence>MNQKNIAFNLFKKISNLSGKTALIFFSLLCSALPAQAVNFNFTYSDDTSTSQKEAFEMAGSMWKELLQDDVTVNIHVDFADNNRMPTNVLGGAIPGFYSSLSNQDRTGYQAYKQKLRDDRESDNDYKVFDIENANIPNNYIKDDWWVYMLRDKDLPFVNRMVHSYGVSLTRANAKAVGMINPHDSDVDAVILMNKLNGLNYGWTTDYLANEVGYWNFDLTSVAMHEIGHALGFVSSMDYFDTNNFSDTLARHATFTSFDMFRRGSSTQTWQTIDMNNQSGSYFSLDNGSTALGQLSTGQDTSLGADGYQGSHWSAFDGVEDLMDPTLPTNRRRTVSYKDLAALDVIGWDANYDGLNFDDLDSLRNLAQSQAANAQSTNPVDSLNKMFNQYGWGGSGRGRSGFRQDMDLADYLAQEGLFQKGAFWSHMQANKASVPEPSSILGLLGLGLFIKGYPRRKTTK</sequence>
<evidence type="ECO:0000256" key="1">
    <source>
        <dbReference type="SAM" id="SignalP"/>
    </source>
</evidence>